<evidence type="ECO:0000313" key="2">
    <source>
        <dbReference type="EMBL" id="KAF2141901.1"/>
    </source>
</evidence>
<dbReference type="Proteomes" id="UP000799438">
    <property type="component" value="Unassembled WGS sequence"/>
</dbReference>
<accession>A0A6A6BH69</accession>
<evidence type="ECO:0000313" key="3">
    <source>
        <dbReference type="Proteomes" id="UP000799438"/>
    </source>
</evidence>
<dbReference type="AlphaFoldDB" id="A0A6A6BH69"/>
<dbReference type="EMBL" id="ML995486">
    <property type="protein sequence ID" value="KAF2141901.1"/>
    <property type="molecule type" value="Genomic_DNA"/>
</dbReference>
<evidence type="ECO:0000259" key="1">
    <source>
        <dbReference type="Pfam" id="PF16862"/>
    </source>
</evidence>
<dbReference type="GeneID" id="54294437"/>
<organism evidence="2 3">
    <name type="scientific">Aplosporella prunicola CBS 121167</name>
    <dbReference type="NCBI Taxonomy" id="1176127"/>
    <lineage>
        <taxon>Eukaryota</taxon>
        <taxon>Fungi</taxon>
        <taxon>Dikarya</taxon>
        <taxon>Ascomycota</taxon>
        <taxon>Pezizomycotina</taxon>
        <taxon>Dothideomycetes</taxon>
        <taxon>Dothideomycetes incertae sedis</taxon>
        <taxon>Botryosphaeriales</taxon>
        <taxon>Aplosporellaceae</taxon>
        <taxon>Aplosporella</taxon>
    </lineage>
</organism>
<reference evidence="2" key="1">
    <citation type="journal article" date="2020" name="Stud. Mycol.">
        <title>101 Dothideomycetes genomes: a test case for predicting lifestyles and emergence of pathogens.</title>
        <authorList>
            <person name="Haridas S."/>
            <person name="Albert R."/>
            <person name="Binder M."/>
            <person name="Bloem J."/>
            <person name="Labutti K."/>
            <person name="Salamov A."/>
            <person name="Andreopoulos B."/>
            <person name="Baker S."/>
            <person name="Barry K."/>
            <person name="Bills G."/>
            <person name="Bluhm B."/>
            <person name="Cannon C."/>
            <person name="Castanera R."/>
            <person name="Culley D."/>
            <person name="Daum C."/>
            <person name="Ezra D."/>
            <person name="Gonzalez J."/>
            <person name="Henrissat B."/>
            <person name="Kuo A."/>
            <person name="Liang C."/>
            <person name="Lipzen A."/>
            <person name="Lutzoni F."/>
            <person name="Magnuson J."/>
            <person name="Mondo S."/>
            <person name="Nolan M."/>
            <person name="Ohm R."/>
            <person name="Pangilinan J."/>
            <person name="Park H.-J."/>
            <person name="Ramirez L."/>
            <person name="Alfaro M."/>
            <person name="Sun H."/>
            <person name="Tritt A."/>
            <person name="Yoshinaga Y."/>
            <person name="Zwiers L.-H."/>
            <person name="Turgeon B."/>
            <person name="Goodwin S."/>
            <person name="Spatafora J."/>
            <person name="Crous P."/>
            <person name="Grigoriev I."/>
        </authorList>
    </citation>
    <scope>NUCLEOTIDE SEQUENCE</scope>
    <source>
        <strain evidence="2">CBS 121167</strain>
    </source>
</reference>
<dbReference type="OrthoDB" id="2831684at2759"/>
<keyword evidence="3" id="KW-1185">Reference proteome</keyword>
<dbReference type="PANTHER" id="PTHR36183:SF2">
    <property type="entry name" value="BETA-GLUCURONIDASE C-TERMINAL DOMAIN-CONTAINING PROTEIN"/>
    <property type="match status" value="1"/>
</dbReference>
<dbReference type="RefSeq" id="XP_033397613.1">
    <property type="nucleotide sequence ID" value="XM_033536941.1"/>
</dbReference>
<protein>
    <submittedName>
        <fullName evidence="2">Glycoside hydrolase family 79 protein</fullName>
    </submittedName>
</protein>
<sequence>MLWSTALVAAQSGTTFSRSPTISTIAVHPTPTGSGGVIPEGFVSFSIELSSFPDFAGNSSVGPNLFSYNLLNNIGNLTGTKPYIRVGGNTQDLALYDASLGVAENGIVDPERSEDYPTTLTIGPSFFESYDSWPGVKFIHGFNLGKNGTDGRESLLATVPLACKALSDGKLLYWELGNEPDLFKTSAKQGIVRPTNWTEHDYVQEYLNGTRAIRAELAKACPDLATDDKYKFIAPSFAGTSNSLDPIKTWQEGFDEDKNIALISSHNYIDGATEPGVTLQGTLMSHTSTVNSISKQLNVSRLLSNYSLPFILGETNSLYNQGASGLSDSFGAALWGIDFNLWCASVGIKRVHMHQGTNYRYASWQPVDTDKATKGTKAPYYGNIGVAAALGDLTAAPVRVDNLPLPEAREAAYATYGNDALQRVTVVNLREYNATQDGGASERPETEYWFGVPTACNGTGVVQRVMASGSDALTGASFNGLTYGFERDQGRPVLLGNATKDEIVWVGQDGVFGVSVPWSSAAIVQLKC</sequence>
<keyword evidence="2" id="KW-0378">Hydrolase</keyword>
<dbReference type="InterPro" id="IPR017853">
    <property type="entry name" value="GH"/>
</dbReference>
<dbReference type="InterPro" id="IPR052974">
    <property type="entry name" value="GH79_Enzymes"/>
</dbReference>
<proteinExistence type="predicted"/>
<dbReference type="PANTHER" id="PTHR36183">
    <property type="entry name" value="BETA-GLUCURONIDASE"/>
    <property type="match status" value="1"/>
</dbReference>
<feature type="domain" description="Beta-glucuronidase C-terminal" evidence="1">
    <location>
        <begin position="412"/>
        <end position="523"/>
    </location>
</feature>
<dbReference type="GO" id="GO:0016787">
    <property type="term" value="F:hydrolase activity"/>
    <property type="evidence" value="ECO:0007669"/>
    <property type="project" value="UniProtKB-KW"/>
</dbReference>
<name>A0A6A6BH69_9PEZI</name>
<dbReference type="InterPro" id="IPR031728">
    <property type="entry name" value="GlcAase_C"/>
</dbReference>
<dbReference type="Pfam" id="PF16862">
    <property type="entry name" value="Glyco_hydro_79C"/>
    <property type="match status" value="1"/>
</dbReference>
<dbReference type="Gene3D" id="3.20.20.80">
    <property type="entry name" value="Glycosidases"/>
    <property type="match status" value="1"/>
</dbReference>
<dbReference type="SUPFAM" id="SSF51445">
    <property type="entry name" value="(Trans)glycosidases"/>
    <property type="match status" value="1"/>
</dbReference>
<gene>
    <name evidence="2" type="ORF">K452DRAFT_228149</name>
</gene>